<dbReference type="InterPro" id="IPR022742">
    <property type="entry name" value="Hydrolase_4"/>
</dbReference>
<feature type="compositionally biased region" description="Basic and acidic residues" evidence="1">
    <location>
        <begin position="121"/>
        <end position="150"/>
    </location>
</feature>
<feature type="domain" description="Serine aminopeptidase S33" evidence="2">
    <location>
        <begin position="23"/>
        <end position="119"/>
    </location>
</feature>
<dbReference type="RefSeq" id="WP_409121554.1">
    <property type="nucleotide sequence ID" value="NZ_JBJVNI010000008.1"/>
</dbReference>
<feature type="domain" description="Serine aminopeptidase S33" evidence="2">
    <location>
        <begin position="157"/>
        <end position="284"/>
    </location>
</feature>
<evidence type="ECO:0000259" key="2">
    <source>
        <dbReference type="Pfam" id="PF12146"/>
    </source>
</evidence>
<comment type="caution">
    <text evidence="3">The sequence shown here is derived from an EMBL/GenBank/DDBJ whole genome shotgun (WGS) entry which is preliminary data.</text>
</comment>
<protein>
    <submittedName>
        <fullName evidence="3">Alpha/beta fold hydrolase</fullName>
    </submittedName>
</protein>
<accession>A0ABW9HQ27</accession>
<dbReference type="Gene3D" id="3.40.50.1820">
    <property type="entry name" value="alpha/beta hydrolase"/>
    <property type="match status" value="1"/>
</dbReference>
<dbReference type="Pfam" id="PF12146">
    <property type="entry name" value="Hydrolase_4"/>
    <property type="match status" value="2"/>
</dbReference>
<dbReference type="InterPro" id="IPR051044">
    <property type="entry name" value="MAG_DAG_Lipase"/>
</dbReference>
<reference evidence="3 4" key="1">
    <citation type="submission" date="2024-12" db="EMBL/GenBank/DDBJ databases">
        <title>Forecasting of Potato common scab and diversities of Pathogenic streptomyces spp. in china.</title>
        <authorList>
            <person name="Handique U."/>
            <person name="Wu J."/>
        </authorList>
    </citation>
    <scope>NUCLEOTIDE SEQUENCE [LARGE SCALE GENOMIC DNA]</scope>
    <source>
        <strain evidence="3 4">ZRIMU1530</strain>
    </source>
</reference>
<evidence type="ECO:0000313" key="3">
    <source>
        <dbReference type="EMBL" id="MFM9610184.1"/>
    </source>
</evidence>
<feature type="region of interest" description="Disordered" evidence="1">
    <location>
        <begin position="121"/>
        <end position="151"/>
    </location>
</feature>
<dbReference type="SUPFAM" id="SSF53474">
    <property type="entry name" value="alpha/beta-Hydrolases"/>
    <property type="match status" value="1"/>
</dbReference>
<dbReference type="InterPro" id="IPR029058">
    <property type="entry name" value="AB_hydrolase_fold"/>
</dbReference>
<organism evidence="3 4">
    <name type="scientific">Streptomyces niveiscabiei</name>
    <dbReference type="NCBI Taxonomy" id="164115"/>
    <lineage>
        <taxon>Bacteria</taxon>
        <taxon>Bacillati</taxon>
        <taxon>Actinomycetota</taxon>
        <taxon>Actinomycetes</taxon>
        <taxon>Kitasatosporales</taxon>
        <taxon>Streptomycetaceae</taxon>
        <taxon>Streptomyces</taxon>
    </lineage>
</organism>
<keyword evidence="4" id="KW-1185">Reference proteome</keyword>
<gene>
    <name evidence="3" type="ORF">ACKI18_15910</name>
</gene>
<sequence length="302" mass="31765">MGDVRYLTGVRGRIAVHEWAVPRPRYVAVLVHGYGEHLGRYEELAGVLRGHGSAVLGPDHAGHGLSDGERVLVGDFEDVVTDVEAVVSVARESWPGVPLVVVGHSMGGLIAARLAQRSAGREADGESLSERSPGERRSGARSPGDRRSGDRLSGGRLAALVLSGPVIGDWALPGRLLAYDEIPDVPVSPAALSRDPAVGAAYTADPLVWHGAMKRATLEAFRTTLGTVASGGGLGGLPVLWLHGEDDRLVPLAGSRPGVARLTEGGSLTSYVYPGARHEVFAETNRAEVFGDLTRFLDSAVR</sequence>
<keyword evidence="3" id="KW-0378">Hydrolase</keyword>
<evidence type="ECO:0000313" key="4">
    <source>
        <dbReference type="Proteomes" id="UP001631957"/>
    </source>
</evidence>
<evidence type="ECO:0000256" key="1">
    <source>
        <dbReference type="SAM" id="MobiDB-lite"/>
    </source>
</evidence>
<dbReference type="EMBL" id="JBJVNI010000008">
    <property type="protein sequence ID" value="MFM9610184.1"/>
    <property type="molecule type" value="Genomic_DNA"/>
</dbReference>
<name>A0ABW9HQ27_9ACTN</name>
<dbReference type="Proteomes" id="UP001631957">
    <property type="component" value="Unassembled WGS sequence"/>
</dbReference>
<proteinExistence type="predicted"/>
<dbReference type="PANTHER" id="PTHR11614">
    <property type="entry name" value="PHOSPHOLIPASE-RELATED"/>
    <property type="match status" value="1"/>
</dbReference>
<dbReference type="GO" id="GO:0016787">
    <property type="term" value="F:hydrolase activity"/>
    <property type="evidence" value="ECO:0007669"/>
    <property type="project" value="UniProtKB-KW"/>
</dbReference>